<dbReference type="EMBL" id="JAPFFF010000003">
    <property type="protein sequence ID" value="KAK8894996.1"/>
    <property type="molecule type" value="Genomic_DNA"/>
</dbReference>
<comment type="subcellular location">
    <subcellularLocation>
        <location evidence="1">Cell membrane</location>
        <topology evidence="1">Multi-pass membrane protein</topology>
    </subcellularLocation>
</comment>
<dbReference type="PANTHER" id="PTHR43549">
    <property type="entry name" value="MULTIDRUG RESISTANCE PROTEIN YPNP-RELATED"/>
    <property type="match status" value="1"/>
</dbReference>
<protein>
    <submittedName>
        <fullName evidence="9">Uncharacterized protein</fullName>
    </submittedName>
</protein>
<evidence type="ECO:0000256" key="7">
    <source>
        <dbReference type="ARBA" id="ARBA00023136"/>
    </source>
</evidence>
<accession>A0ABR2KW17</accession>
<proteinExistence type="inferred from homology"/>
<gene>
    <name evidence="9" type="ORF">M9Y10_023438</name>
</gene>
<evidence type="ECO:0000313" key="9">
    <source>
        <dbReference type="EMBL" id="KAK8894996.1"/>
    </source>
</evidence>
<keyword evidence="6 8" id="KW-1133">Transmembrane helix</keyword>
<name>A0ABR2KW17_9EUKA</name>
<evidence type="ECO:0000313" key="10">
    <source>
        <dbReference type="Proteomes" id="UP001470230"/>
    </source>
</evidence>
<keyword evidence="3" id="KW-0813">Transport</keyword>
<evidence type="ECO:0000256" key="2">
    <source>
        <dbReference type="ARBA" id="ARBA00010199"/>
    </source>
</evidence>
<comment type="caution">
    <text evidence="9">The sequence shown here is derived from an EMBL/GenBank/DDBJ whole genome shotgun (WGS) entry which is preliminary data.</text>
</comment>
<feature type="transmembrane region" description="Helical" evidence="8">
    <location>
        <begin position="162"/>
        <end position="184"/>
    </location>
</feature>
<evidence type="ECO:0000256" key="8">
    <source>
        <dbReference type="SAM" id="Phobius"/>
    </source>
</evidence>
<evidence type="ECO:0000256" key="4">
    <source>
        <dbReference type="ARBA" id="ARBA00022475"/>
    </source>
</evidence>
<dbReference type="InterPro" id="IPR002528">
    <property type="entry name" value="MATE_fam"/>
</dbReference>
<evidence type="ECO:0000256" key="5">
    <source>
        <dbReference type="ARBA" id="ARBA00022692"/>
    </source>
</evidence>
<organism evidence="9 10">
    <name type="scientific">Tritrichomonas musculus</name>
    <dbReference type="NCBI Taxonomy" id="1915356"/>
    <lineage>
        <taxon>Eukaryota</taxon>
        <taxon>Metamonada</taxon>
        <taxon>Parabasalia</taxon>
        <taxon>Tritrichomonadida</taxon>
        <taxon>Tritrichomonadidae</taxon>
        <taxon>Tritrichomonas</taxon>
    </lineage>
</organism>
<keyword evidence="7 8" id="KW-0472">Membrane</keyword>
<keyword evidence="10" id="KW-1185">Reference proteome</keyword>
<dbReference type="Pfam" id="PF01554">
    <property type="entry name" value="MatE"/>
    <property type="match status" value="1"/>
</dbReference>
<dbReference type="PANTHER" id="PTHR43549:SF2">
    <property type="entry name" value="MULTIDRUG RESISTANCE PROTEIN NORM-RELATED"/>
    <property type="match status" value="1"/>
</dbReference>
<evidence type="ECO:0000256" key="1">
    <source>
        <dbReference type="ARBA" id="ARBA00004651"/>
    </source>
</evidence>
<sequence length="189" mass="20799">MSKFGVKPKLSGLFKKFSPHIWPAFSVGVSQLAANCSRKFMGLICQNSKTMSFNDAMAGFNAVIRIYGITDSVRLAISMALLPMASYSNSAGLYNRFLLLCLHAGWFNIVWSVLSCLLTSFWPKYLAMIISDSKDFISAAALMLKISNMEASYAWGRFLCQTILQALGFGGLATIYSIIAAFIVNIDEL</sequence>
<reference evidence="9 10" key="1">
    <citation type="submission" date="2024-04" db="EMBL/GenBank/DDBJ databases">
        <title>Tritrichomonas musculus Genome.</title>
        <authorList>
            <person name="Alves-Ferreira E."/>
            <person name="Grigg M."/>
            <person name="Lorenzi H."/>
            <person name="Galac M."/>
        </authorList>
    </citation>
    <scope>NUCLEOTIDE SEQUENCE [LARGE SCALE GENOMIC DNA]</scope>
    <source>
        <strain evidence="9 10">EAF2021</strain>
    </source>
</reference>
<comment type="similarity">
    <text evidence="2">Belongs to the multi antimicrobial extrusion (MATE) (TC 2.A.66.1) family.</text>
</comment>
<dbReference type="InterPro" id="IPR052031">
    <property type="entry name" value="Membrane_Transporter-Flippase"/>
</dbReference>
<evidence type="ECO:0000256" key="3">
    <source>
        <dbReference type="ARBA" id="ARBA00022448"/>
    </source>
</evidence>
<evidence type="ECO:0000256" key="6">
    <source>
        <dbReference type="ARBA" id="ARBA00022989"/>
    </source>
</evidence>
<keyword evidence="4" id="KW-1003">Cell membrane</keyword>
<dbReference type="Proteomes" id="UP001470230">
    <property type="component" value="Unassembled WGS sequence"/>
</dbReference>
<keyword evidence="5 8" id="KW-0812">Transmembrane</keyword>
<feature type="transmembrane region" description="Helical" evidence="8">
    <location>
        <begin position="97"/>
        <end position="123"/>
    </location>
</feature>